<dbReference type="InterPro" id="IPR050113">
    <property type="entry name" value="Ub_conjugating_enzyme"/>
</dbReference>
<dbReference type="Proteomes" id="UP000054560">
    <property type="component" value="Unassembled WGS sequence"/>
</dbReference>
<feature type="domain" description="UBC core" evidence="1">
    <location>
        <begin position="1"/>
        <end position="81"/>
    </location>
</feature>
<dbReference type="EMBL" id="KQ241898">
    <property type="protein sequence ID" value="KNC82728.1"/>
    <property type="molecule type" value="Genomic_DNA"/>
</dbReference>
<dbReference type="Pfam" id="PF00179">
    <property type="entry name" value="UQ_con"/>
    <property type="match status" value="1"/>
</dbReference>
<dbReference type="PROSITE" id="PS50127">
    <property type="entry name" value="UBC_2"/>
    <property type="match status" value="1"/>
</dbReference>
<dbReference type="AlphaFoldDB" id="A0A0L0G3F6"/>
<protein>
    <recommendedName>
        <fullName evidence="1">UBC core domain-containing protein</fullName>
    </recommendedName>
</protein>
<evidence type="ECO:0000313" key="2">
    <source>
        <dbReference type="EMBL" id="KNC82728.1"/>
    </source>
</evidence>
<dbReference type="InterPro" id="IPR016135">
    <property type="entry name" value="UBQ-conjugating_enzyme/RWD"/>
</dbReference>
<name>A0A0L0G3F6_9EUKA</name>
<dbReference type="eggNOG" id="KOG0426">
    <property type="taxonomic scope" value="Eukaryota"/>
</dbReference>
<dbReference type="Gene3D" id="3.10.110.10">
    <property type="entry name" value="Ubiquitin Conjugating Enzyme"/>
    <property type="match status" value="1"/>
</dbReference>
<dbReference type="STRING" id="667725.A0A0L0G3F6"/>
<evidence type="ECO:0000313" key="3">
    <source>
        <dbReference type="Proteomes" id="UP000054560"/>
    </source>
</evidence>
<feature type="non-terminal residue" evidence="2">
    <location>
        <position position="81"/>
    </location>
</feature>
<dbReference type="SUPFAM" id="SSF54495">
    <property type="entry name" value="UBC-like"/>
    <property type="match status" value="1"/>
</dbReference>
<dbReference type="GeneID" id="25905503"/>
<accession>A0A0L0G3F6</accession>
<keyword evidence="3" id="KW-1185">Reference proteome</keyword>
<sequence length="81" mass="8877">MQPLSANNMPLIPVGLLKSHPEGILAGPISEDNFFEWEAIICGPGGSPYEDGVFASTLSFPRDYPLSPPRMKFTSPMYHPN</sequence>
<dbReference type="OrthoDB" id="19692at2759"/>
<dbReference type="InterPro" id="IPR000608">
    <property type="entry name" value="UBC"/>
</dbReference>
<dbReference type="RefSeq" id="XP_014156630.1">
    <property type="nucleotide sequence ID" value="XM_014301155.1"/>
</dbReference>
<gene>
    <name evidence="2" type="ORF">SARC_04999</name>
</gene>
<dbReference type="PANTHER" id="PTHR24067">
    <property type="entry name" value="UBIQUITIN-CONJUGATING ENZYME E2"/>
    <property type="match status" value="1"/>
</dbReference>
<organism evidence="2 3">
    <name type="scientific">Sphaeroforma arctica JP610</name>
    <dbReference type="NCBI Taxonomy" id="667725"/>
    <lineage>
        <taxon>Eukaryota</taxon>
        <taxon>Ichthyosporea</taxon>
        <taxon>Ichthyophonida</taxon>
        <taxon>Sphaeroforma</taxon>
    </lineage>
</organism>
<proteinExistence type="predicted"/>
<reference evidence="2 3" key="1">
    <citation type="submission" date="2011-02" db="EMBL/GenBank/DDBJ databases">
        <title>The Genome Sequence of Sphaeroforma arctica JP610.</title>
        <authorList>
            <consortium name="The Broad Institute Genome Sequencing Platform"/>
            <person name="Russ C."/>
            <person name="Cuomo C."/>
            <person name="Young S.K."/>
            <person name="Zeng Q."/>
            <person name="Gargeya S."/>
            <person name="Alvarado L."/>
            <person name="Berlin A."/>
            <person name="Chapman S.B."/>
            <person name="Chen Z."/>
            <person name="Freedman E."/>
            <person name="Gellesch M."/>
            <person name="Goldberg J."/>
            <person name="Griggs A."/>
            <person name="Gujja S."/>
            <person name="Heilman E."/>
            <person name="Heiman D."/>
            <person name="Howarth C."/>
            <person name="Mehta T."/>
            <person name="Neiman D."/>
            <person name="Pearson M."/>
            <person name="Roberts A."/>
            <person name="Saif S."/>
            <person name="Shea T."/>
            <person name="Shenoy N."/>
            <person name="Sisk P."/>
            <person name="Stolte C."/>
            <person name="Sykes S."/>
            <person name="White J."/>
            <person name="Yandava C."/>
            <person name="Burger G."/>
            <person name="Gray M.W."/>
            <person name="Holland P.W.H."/>
            <person name="King N."/>
            <person name="Lang F.B.F."/>
            <person name="Roger A.J."/>
            <person name="Ruiz-Trillo I."/>
            <person name="Haas B."/>
            <person name="Nusbaum C."/>
            <person name="Birren B."/>
        </authorList>
    </citation>
    <scope>NUCLEOTIDE SEQUENCE [LARGE SCALE GENOMIC DNA]</scope>
    <source>
        <strain evidence="2 3">JP610</strain>
    </source>
</reference>
<evidence type="ECO:0000259" key="1">
    <source>
        <dbReference type="PROSITE" id="PS50127"/>
    </source>
</evidence>